<feature type="active site" description="Nucleophile" evidence="4">
    <location>
        <position position="108"/>
    </location>
</feature>
<dbReference type="PRINTS" id="PR00111">
    <property type="entry name" value="ABHYDROLASE"/>
</dbReference>
<dbReference type="AlphaFoldDB" id="A0A1G6EKV8"/>
<evidence type="ECO:0000256" key="3">
    <source>
        <dbReference type="PIRNR" id="PIRNR005539"/>
    </source>
</evidence>
<feature type="active site" evidence="4">
    <location>
        <position position="246"/>
    </location>
</feature>
<dbReference type="NCBIfam" id="TIGR01250">
    <property type="entry name" value="pro_imino_pep_2"/>
    <property type="match status" value="1"/>
</dbReference>
<dbReference type="GO" id="GO:0008233">
    <property type="term" value="F:peptidase activity"/>
    <property type="evidence" value="ECO:0007669"/>
    <property type="project" value="InterPro"/>
</dbReference>
<evidence type="ECO:0000259" key="5">
    <source>
        <dbReference type="Pfam" id="PF00561"/>
    </source>
</evidence>
<dbReference type="InterPro" id="IPR002410">
    <property type="entry name" value="Peptidase_S33"/>
</dbReference>
<dbReference type="GO" id="GO:0006508">
    <property type="term" value="P:proteolysis"/>
    <property type="evidence" value="ECO:0007669"/>
    <property type="project" value="InterPro"/>
</dbReference>
<reference evidence="6 7" key="1">
    <citation type="submission" date="2016-10" db="EMBL/GenBank/DDBJ databases">
        <authorList>
            <person name="de Groot N.N."/>
        </authorList>
    </citation>
    <scope>NUCLEOTIDE SEQUENCE [LARGE SCALE GENOMIC DNA]</scope>
    <source>
        <strain evidence="6 7">ATCC 35022</strain>
    </source>
</reference>
<dbReference type="Pfam" id="PF00561">
    <property type="entry name" value="Abhydrolase_1"/>
    <property type="match status" value="1"/>
</dbReference>
<organism evidence="6 7">
    <name type="scientific">Bauldia litoralis</name>
    <dbReference type="NCBI Taxonomy" id="665467"/>
    <lineage>
        <taxon>Bacteria</taxon>
        <taxon>Pseudomonadati</taxon>
        <taxon>Pseudomonadota</taxon>
        <taxon>Alphaproteobacteria</taxon>
        <taxon>Hyphomicrobiales</taxon>
        <taxon>Kaistiaceae</taxon>
        <taxon>Bauldia</taxon>
    </lineage>
</organism>
<dbReference type="PRINTS" id="PR00793">
    <property type="entry name" value="PROAMNOPTASE"/>
</dbReference>
<dbReference type="OrthoDB" id="9796770at2"/>
<dbReference type="GO" id="GO:0016020">
    <property type="term" value="C:membrane"/>
    <property type="evidence" value="ECO:0007669"/>
    <property type="project" value="TreeGrafter"/>
</dbReference>
<feature type="active site" description="Proton donor" evidence="4">
    <location>
        <position position="273"/>
    </location>
</feature>
<dbReference type="PIRSF" id="PIRSF005539">
    <property type="entry name" value="Pept_S33_TRI_F1"/>
    <property type="match status" value="1"/>
</dbReference>
<accession>A0A1G6EKV8</accession>
<dbReference type="Gene3D" id="3.40.50.1820">
    <property type="entry name" value="alpha/beta hydrolase"/>
    <property type="match status" value="1"/>
</dbReference>
<dbReference type="InterPro" id="IPR029058">
    <property type="entry name" value="AB_hydrolase_fold"/>
</dbReference>
<gene>
    <name evidence="6" type="ORF">SAMN02982931_04629</name>
</gene>
<evidence type="ECO:0000313" key="7">
    <source>
        <dbReference type="Proteomes" id="UP000199071"/>
    </source>
</evidence>
<protein>
    <submittedName>
        <fullName evidence="6">Proline iminopeptidase</fullName>
    </submittedName>
</protein>
<evidence type="ECO:0000256" key="4">
    <source>
        <dbReference type="PIRSR" id="PIRSR005539-1"/>
    </source>
</evidence>
<dbReference type="InterPro" id="IPR000073">
    <property type="entry name" value="AB_hydrolase_1"/>
</dbReference>
<dbReference type="STRING" id="665467.SAMN02982931_04629"/>
<proteinExistence type="inferred from homology"/>
<dbReference type="EMBL" id="FMXQ01000014">
    <property type="protein sequence ID" value="SDB58028.1"/>
    <property type="molecule type" value="Genomic_DNA"/>
</dbReference>
<sequence length="296" mass="33613">MWDERAPDETITVEIDNGFKVKVYQFGRGDEVLLCLNGGPGLPCDYLREPHAWLADRGYRVVACDQLGCGQSDKPADLSLWNVPRYVQELNQVMRALDLPKVHMLGHSWGTFLAADFALTFPGRIRSLVLADGAGDIPHLVSELDRLRAALGPETVEMMQRHEAEGTLDHPAYKAAVEILNYRHVCRLDNWPAPLRRSLDDWNMDVYGTMQGPNEFTFTGNYKDWSRLAEMHRIDEPTLIICGMHDELTPACSMRMHHALPNSTIKVFKNSSHMPFYEEPDAYFETLLGFLDAHRG</sequence>
<keyword evidence="7" id="KW-1185">Reference proteome</keyword>
<feature type="domain" description="AB hydrolase-1" evidence="5">
    <location>
        <begin position="32"/>
        <end position="280"/>
    </location>
</feature>
<evidence type="ECO:0000256" key="2">
    <source>
        <dbReference type="ARBA" id="ARBA00022801"/>
    </source>
</evidence>
<comment type="similarity">
    <text evidence="1 3">Belongs to the peptidase S33 family.</text>
</comment>
<dbReference type="SUPFAM" id="SSF53474">
    <property type="entry name" value="alpha/beta-Hydrolases"/>
    <property type="match status" value="1"/>
</dbReference>
<evidence type="ECO:0000313" key="6">
    <source>
        <dbReference type="EMBL" id="SDB58028.1"/>
    </source>
</evidence>
<dbReference type="PANTHER" id="PTHR43798">
    <property type="entry name" value="MONOACYLGLYCEROL LIPASE"/>
    <property type="match status" value="1"/>
</dbReference>
<name>A0A1G6EKV8_9HYPH</name>
<dbReference type="RefSeq" id="WP_090880960.1">
    <property type="nucleotide sequence ID" value="NZ_FMXQ01000014.1"/>
</dbReference>
<dbReference type="InterPro" id="IPR050266">
    <property type="entry name" value="AB_hydrolase_sf"/>
</dbReference>
<keyword evidence="2 3" id="KW-0378">Hydrolase</keyword>
<dbReference type="InterPro" id="IPR005945">
    <property type="entry name" value="Pro_imino_pep"/>
</dbReference>
<dbReference type="PANTHER" id="PTHR43798:SF31">
    <property type="entry name" value="AB HYDROLASE SUPERFAMILY PROTEIN YCLE"/>
    <property type="match status" value="1"/>
</dbReference>
<evidence type="ECO:0000256" key="1">
    <source>
        <dbReference type="ARBA" id="ARBA00010088"/>
    </source>
</evidence>
<dbReference type="Proteomes" id="UP000199071">
    <property type="component" value="Unassembled WGS sequence"/>
</dbReference>